<evidence type="ECO:0000313" key="2">
    <source>
        <dbReference type="Proteomes" id="UP000053780"/>
    </source>
</evidence>
<evidence type="ECO:0000313" key="1">
    <source>
        <dbReference type="EMBL" id="EQB60156.1"/>
    </source>
</evidence>
<dbReference type="Proteomes" id="UP000053780">
    <property type="component" value="Unassembled WGS sequence"/>
</dbReference>
<accession>T0M9S3</accession>
<gene>
    <name evidence="1" type="ORF">NAPIS_ORF02277</name>
</gene>
<dbReference type="HOGENOM" id="CLU_050249_0_0_1"/>
<name>T0M9S3_9MICR</name>
<sequence>MYGFNYFMIGSILTSNITNENKDLNNYINNIVVENKEKNKDSIINQTTSSNTNKRMHDDNEPINLSTKCRILERIPRIYEISNNNILIQEESLDDTVLKFKTNLKKLIRLKSFYSIFKIIENDLINTLKIYCNFSILKREYTLNIISKFESFPLSEQKIIYFINIINEIPTNDNVCISYNCNRQMFINQILSTNYYQNRNKKRLKNKLYRKAFDINLHKKLKIFTDDDILNITIYYINNTTDKMIQSLFIYGFQSLFNSFSKNMIPKLYHILIFIYTFNYEKEYYDLDWHEKMFEIVSLCYFKNKNLKYYYDMINLAYKNELVKSLNLYIAINSEYVDLKLHNLKELISEETNLKYVVYFIDLTNKIKCKLFGIKFNY</sequence>
<protein>
    <submittedName>
        <fullName evidence="1">Uncharacterized protein</fullName>
    </submittedName>
</protein>
<proteinExistence type="predicted"/>
<keyword evidence="2" id="KW-1185">Reference proteome</keyword>
<dbReference type="AlphaFoldDB" id="T0M9S3"/>
<dbReference type="VEuPathDB" id="MicrosporidiaDB:NAPIS_ORF02277"/>
<organism evidence="1 2">
    <name type="scientific">Vairimorpha apis BRL 01</name>
    <dbReference type="NCBI Taxonomy" id="1037528"/>
    <lineage>
        <taxon>Eukaryota</taxon>
        <taxon>Fungi</taxon>
        <taxon>Fungi incertae sedis</taxon>
        <taxon>Microsporidia</taxon>
        <taxon>Nosematidae</taxon>
        <taxon>Vairimorpha</taxon>
    </lineage>
</organism>
<reference evidence="1 2" key="1">
    <citation type="journal article" date="2013" name="BMC Genomics">
        <title>Genome sequencing and comparative genomics of honey bee microsporidia, Nosema apis reveal novel insights into host-parasite interactions.</title>
        <authorList>
            <person name="Chen Yp."/>
            <person name="Pettis J.S."/>
            <person name="Zhao Y."/>
            <person name="Liu X."/>
            <person name="Tallon L.J."/>
            <person name="Sadzewicz L.D."/>
            <person name="Li R."/>
            <person name="Zheng H."/>
            <person name="Huang S."/>
            <person name="Zhang X."/>
            <person name="Hamilton M.C."/>
            <person name="Pernal S.F."/>
            <person name="Melathopoulos A.P."/>
            <person name="Yan X."/>
            <person name="Evans J.D."/>
        </authorList>
    </citation>
    <scope>NUCLEOTIDE SEQUENCE [LARGE SCALE GENOMIC DNA]</scope>
    <source>
        <strain evidence="1 2">BRL 01</strain>
    </source>
</reference>
<dbReference type="EMBL" id="KE647325">
    <property type="protein sequence ID" value="EQB60156.1"/>
    <property type="molecule type" value="Genomic_DNA"/>
</dbReference>